<comment type="caution">
    <text evidence="1">The sequence shown here is derived from an EMBL/GenBank/DDBJ whole genome shotgun (WGS) entry which is preliminary data.</text>
</comment>
<dbReference type="EMBL" id="JBBXMP010000719">
    <property type="protein sequence ID" value="KAL0057068.1"/>
    <property type="molecule type" value="Genomic_DNA"/>
</dbReference>
<protein>
    <submittedName>
        <fullName evidence="1">Uncharacterized protein</fullName>
    </submittedName>
</protein>
<evidence type="ECO:0000313" key="2">
    <source>
        <dbReference type="Proteomes" id="UP001437256"/>
    </source>
</evidence>
<reference evidence="1 2" key="1">
    <citation type="submission" date="2024-05" db="EMBL/GenBank/DDBJ databases">
        <title>A draft genome resource for the thread blight pathogen Marasmius tenuissimus strain MS-2.</title>
        <authorList>
            <person name="Yulfo-Soto G.E."/>
            <person name="Baruah I.K."/>
            <person name="Amoako-Attah I."/>
            <person name="Bukari Y."/>
            <person name="Meinhardt L.W."/>
            <person name="Bailey B.A."/>
            <person name="Cohen S.P."/>
        </authorList>
    </citation>
    <scope>NUCLEOTIDE SEQUENCE [LARGE SCALE GENOMIC DNA]</scope>
    <source>
        <strain evidence="1 2">MS-2</strain>
    </source>
</reference>
<accession>A0ABR2Z710</accession>
<gene>
    <name evidence="1" type="ORF">AAF712_016308</name>
</gene>
<proteinExistence type="predicted"/>
<keyword evidence="2" id="KW-1185">Reference proteome</keyword>
<evidence type="ECO:0000313" key="1">
    <source>
        <dbReference type="EMBL" id="KAL0057068.1"/>
    </source>
</evidence>
<dbReference type="Proteomes" id="UP001437256">
    <property type="component" value="Unassembled WGS sequence"/>
</dbReference>
<organism evidence="1 2">
    <name type="scientific">Marasmius tenuissimus</name>
    <dbReference type="NCBI Taxonomy" id="585030"/>
    <lineage>
        <taxon>Eukaryota</taxon>
        <taxon>Fungi</taxon>
        <taxon>Dikarya</taxon>
        <taxon>Basidiomycota</taxon>
        <taxon>Agaricomycotina</taxon>
        <taxon>Agaricomycetes</taxon>
        <taxon>Agaricomycetidae</taxon>
        <taxon>Agaricales</taxon>
        <taxon>Marasmiineae</taxon>
        <taxon>Marasmiaceae</taxon>
        <taxon>Marasmius</taxon>
    </lineage>
</organism>
<name>A0ABR2Z710_9AGAR</name>
<sequence>MAVGNIKASDLRHELGTGALAIVEGFIKEHWSDSPAPPDPEDQFEWVFGSKHDIREWATWQIRKFSVGSGSQLSPFLFGTFVADEEDNVLKKKVCRYAFINVTKCCC</sequence>